<protein>
    <submittedName>
        <fullName evidence="3">Uncharacterized protein</fullName>
    </submittedName>
</protein>
<name>A0AAV4BSF3_9GAST</name>
<evidence type="ECO:0000256" key="1">
    <source>
        <dbReference type="SAM" id="MobiDB-lite"/>
    </source>
</evidence>
<evidence type="ECO:0000256" key="2">
    <source>
        <dbReference type="SAM" id="SignalP"/>
    </source>
</evidence>
<organism evidence="3 4">
    <name type="scientific">Plakobranchus ocellatus</name>
    <dbReference type="NCBI Taxonomy" id="259542"/>
    <lineage>
        <taxon>Eukaryota</taxon>
        <taxon>Metazoa</taxon>
        <taxon>Spiralia</taxon>
        <taxon>Lophotrochozoa</taxon>
        <taxon>Mollusca</taxon>
        <taxon>Gastropoda</taxon>
        <taxon>Heterobranchia</taxon>
        <taxon>Euthyneura</taxon>
        <taxon>Panpulmonata</taxon>
        <taxon>Sacoglossa</taxon>
        <taxon>Placobranchoidea</taxon>
        <taxon>Plakobranchidae</taxon>
        <taxon>Plakobranchus</taxon>
    </lineage>
</organism>
<comment type="caution">
    <text evidence="3">The sequence shown here is derived from an EMBL/GenBank/DDBJ whole genome shotgun (WGS) entry which is preliminary data.</text>
</comment>
<dbReference type="AlphaFoldDB" id="A0AAV4BSF3"/>
<reference evidence="3 4" key="1">
    <citation type="journal article" date="2021" name="Elife">
        <title>Chloroplast acquisition without the gene transfer in kleptoplastic sea slugs, Plakobranchus ocellatus.</title>
        <authorList>
            <person name="Maeda T."/>
            <person name="Takahashi S."/>
            <person name="Yoshida T."/>
            <person name="Shimamura S."/>
            <person name="Takaki Y."/>
            <person name="Nagai Y."/>
            <person name="Toyoda A."/>
            <person name="Suzuki Y."/>
            <person name="Arimoto A."/>
            <person name="Ishii H."/>
            <person name="Satoh N."/>
            <person name="Nishiyama T."/>
            <person name="Hasebe M."/>
            <person name="Maruyama T."/>
            <person name="Minagawa J."/>
            <person name="Obokata J."/>
            <person name="Shigenobu S."/>
        </authorList>
    </citation>
    <scope>NUCLEOTIDE SEQUENCE [LARGE SCALE GENOMIC DNA]</scope>
</reference>
<keyword evidence="2" id="KW-0732">Signal</keyword>
<feature type="signal peptide" evidence="2">
    <location>
        <begin position="1"/>
        <end position="21"/>
    </location>
</feature>
<feature type="chain" id="PRO_5043461462" evidence="2">
    <location>
        <begin position="22"/>
        <end position="144"/>
    </location>
</feature>
<dbReference type="EMBL" id="BLXT01005511">
    <property type="protein sequence ID" value="GFO23391.1"/>
    <property type="molecule type" value="Genomic_DNA"/>
</dbReference>
<evidence type="ECO:0000313" key="3">
    <source>
        <dbReference type="EMBL" id="GFO23391.1"/>
    </source>
</evidence>
<accession>A0AAV4BSF3</accession>
<dbReference type="Proteomes" id="UP000735302">
    <property type="component" value="Unassembled WGS sequence"/>
</dbReference>
<sequence length="144" mass="16294">MRPTIRFALVLAFVGISLVDAMIGDGTVDHRHIAVPQGCYNSRGDDVGNVLPYRSLSNHRDGFGNDILWEMWNCTAVCAVQYCCCYCRGKKKQSGKILVDWVDNDDDDNDDDGDDDDDDDDDDDNDDYNDDDNDDHDDDKKDLF</sequence>
<gene>
    <name evidence="3" type="ORF">PoB_004989600</name>
</gene>
<feature type="region of interest" description="Disordered" evidence="1">
    <location>
        <begin position="101"/>
        <end position="144"/>
    </location>
</feature>
<evidence type="ECO:0000313" key="4">
    <source>
        <dbReference type="Proteomes" id="UP000735302"/>
    </source>
</evidence>
<feature type="compositionally biased region" description="Acidic residues" evidence="1">
    <location>
        <begin position="102"/>
        <end position="137"/>
    </location>
</feature>
<keyword evidence="4" id="KW-1185">Reference proteome</keyword>
<proteinExistence type="predicted"/>